<proteinExistence type="predicted"/>
<accession>A0A2T4Z2P2</accession>
<evidence type="ECO:0000313" key="2">
    <source>
        <dbReference type="EMBL" id="PTM55049.1"/>
    </source>
</evidence>
<feature type="region of interest" description="Disordered" evidence="1">
    <location>
        <begin position="54"/>
        <end position="76"/>
    </location>
</feature>
<protein>
    <submittedName>
        <fullName evidence="2">Uncharacterized protein</fullName>
    </submittedName>
</protein>
<dbReference type="RefSeq" id="WP_108177894.1">
    <property type="nucleotide sequence ID" value="NZ_JAIESU010000001.1"/>
</dbReference>
<reference evidence="2 3" key="1">
    <citation type="submission" date="2018-04" db="EMBL/GenBank/DDBJ databases">
        <title>Genomic Encyclopedia of Archaeal and Bacterial Type Strains, Phase II (KMG-II): from individual species to whole genera.</title>
        <authorList>
            <person name="Goeker M."/>
        </authorList>
    </citation>
    <scope>NUCLEOTIDE SEQUENCE [LARGE SCALE GENOMIC DNA]</scope>
    <source>
        <strain evidence="2 3">DSM 25521</strain>
    </source>
</reference>
<name>A0A2T4Z2P2_9HYPH</name>
<gene>
    <name evidence="2" type="ORF">C8P69_105201</name>
</gene>
<dbReference type="Proteomes" id="UP000241808">
    <property type="component" value="Unassembled WGS sequence"/>
</dbReference>
<dbReference type="EMBL" id="PZZL01000005">
    <property type="protein sequence ID" value="PTM55049.1"/>
    <property type="molecule type" value="Genomic_DNA"/>
</dbReference>
<sequence length="76" mass="8329">MTSQTKTRASANAAFLKGEKQIARDRVHLDIAAMANARDANMNKLRQLRLERDARDRHTAAAMAPAKAAGRKGRKG</sequence>
<evidence type="ECO:0000256" key="1">
    <source>
        <dbReference type="SAM" id="MobiDB-lite"/>
    </source>
</evidence>
<keyword evidence="3" id="KW-1185">Reference proteome</keyword>
<evidence type="ECO:0000313" key="3">
    <source>
        <dbReference type="Proteomes" id="UP000241808"/>
    </source>
</evidence>
<organism evidence="2 3">
    <name type="scientific">Phreatobacter oligotrophus</name>
    <dbReference type="NCBI Taxonomy" id="1122261"/>
    <lineage>
        <taxon>Bacteria</taxon>
        <taxon>Pseudomonadati</taxon>
        <taxon>Pseudomonadota</taxon>
        <taxon>Alphaproteobacteria</taxon>
        <taxon>Hyphomicrobiales</taxon>
        <taxon>Phreatobacteraceae</taxon>
        <taxon>Phreatobacter</taxon>
    </lineage>
</organism>
<dbReference type="AlphaFoldDB" id="A0A2T4Z2P2"/>
<comment type="caution">
    <text evidence="2">The sequence shown here is derived from an EMBL/GenBank/DDBJ whole genome shotgun (WGS) entry which is preliminary data.</text>
</comment>